<protein>
    <submittedName>
        <fullName evidence="1">Uncharacterized protein</fullName>
    </submittedName>
</protein>
<proteinExistence type="predicted"/>
<name>J9GHT0_9ZZZZ</name>
<sequence>MFPGPVCFTTWLLKEIRFFHEFLTILHQVHGKCSLFMGIDIFLTEYGFSLADAFNLNGFRIVHNAFQGSFRYLHGSLVRAVATADAVKQTTPKTDGG</sequence>
<dbReference type="EMBL" id="AMCI01002947">
    <property type="protein sequence ID" value="EJX01468.1"/>
    <property type="molecule type" value="Genomic_DNA"/>
</dbReference>
<evidence type="ECO:0000313" key="1">
    <source>
        <dbReference type="EMBL" id="EJX01468.1"/>
    </source>
</evidence>
<comment type="caution">
    <text evidence="1">The sequence shown here is derived from an EMBL/GenBank/DDBJ whole genome shotgun (WGS) entry which is preliminary data.</text>
</comment>
<reference evidence="1" key="1">
    <citation type="journal article" date="2012" name="PLoS ONE">
        <title>Gene sets for utilization of primary and secondary nutrition supplies in the distal gut of endangered iberian lynx.</title>
        <authorList>
            <person name="Alcaide M."/>
            <person name="Messina E."/>
            <person name="Richter M."/>
            <person name="Bargiela R."/>
            <person name="Peplies J."/>
            <person name="Huws S.A."/>
            <person name="Newbold C.J."/>
            <person name="Golyshin P.N."/>
            <person name="Simon M.A."/>
            <person name="Lopez G."/>
            <person name="Yakimov M.M."/>
            <person name="Ferrer M."/>
        </authorList>
    </citation>
    <scope>NUCLEOTIDE SEQUENCE</scope>
</reference>
<gene>
    <name evidence="1" type="ORF">EVA_10428</name>
</gene>
<organism evidence="1">
    <name type="scientific">gut metagenome</name>
    <dbReference type="NCBI Taxonomy" id="749906"/>
    <lineage>
        <taxon>unclassified sequences</taxon>
        <taxon>metagenomes</taxon>
        <taxon>organismal metagenomes</taxon>
    </lineage>
</organism>
<dbReference type="AlphaFoldDB" id="J9GHT0"/>
<accession>J9GHT0</accession>